<sequence length="180" mass="19658">MNLPNILTVSRIILIPALVLVFFMPFHWAYMASAVVFAIAAITDWLDGFLARRWDQSTPLGAFLDPVADKLIVSVALALLIHDYGSLFLTIPAIVIIGREIVISALREWMAEMGKRASVAVSYIGKLKTGFQMVAIVLLLAYPPGEPVARAGLVILAIAAALTLWSMSVYLKAAWEEMAD</sequence>
<reference evidence="18 19" key="1">
    <citation type="submission" date="2019-03" db="EMBL/GenBank/DDBJ databases">
        <title>Genomic Encyclopedia of Type Strains, Phase IV (KMG-IV): sequencing the most valuable type-strain genomes for metagenomic binning, comparative biology and taxonomic classification.</title>
        <authorList>
            <person name="Goeker M."/>
        </authorList>
    </citation>
    <scope>NUCLEOTIDE SEQUENCE [LARGE SCALE GENOMIC DNA]</scope>
    <source>
        <strain evidence="18 19">DSM 15505</strain>
    </source>
</reference>
<keyword evidence="12" id="KW-0594">Phospholipid biosynthesis</keyword>
<evidence type="ECO:0000256" key="3">
    <source>
        <dbReference type="ARBA" id="ARBA00010441"/>
    </source>
</evidence>
<gene>
    <name evidence="18" type="ORF">DES49_1550</name>
</gene>
<accession>A0A4R7JWQ0</accession>
<dbReference type="EMBL" id="SOAX01000003">
    <property type="protein sequence ID" value="TDT41459.1"/>
    <property type="molecule type" value="Genomic_DNA"/>
</dbReference>
<evidence type="ECO:0000256" key="6">
    <source>
        <dbReference type="ARBA" id="ARBA00022516"/>
    </source>
</evidence>
<dbReference type="RefSeq" id="WP_133735827.1">
    <property type="nucleotide sequence ID" value="NZ_SOAX01000003.1"/>
</dbReference>
<keyword evidence="8 17" id="KW-0812">Transmembrane</keyword>
<dbReference type="Proteomes" id="UP000295830">
    <property type="component" value="Unassembled WGS sequence"/>
</dbReference>
<keyword evidence="9 17" id="KW-1133">Transmembrane helix</keyword>
<feature type="transmembrane region" description="Helical" evidence="17">
    <location>
        <begin position="6"/>
        <end position="23"/>
    </location>
</feature>
<dbReference type="PANTHER" id="PTHR14269">
    <property type="entry name" value="CDP-DIACYLGLYCEROL--GLYCEROL-3-PHOSPHATE 3-PHOSPHATIDYLTRANSFERASE-RELATED"/>
    <property type="match status" value="1"/>
</dbReference>
<organism evidence="18 19">
    <name type="scientific">Halospina denitrificans</name>
    <dbReference type="NCBI Taxonomy" id="332522"/>
    <lineage>
        <taxon>Bacteria</taxon>
        <taxon>Pseudomonadati</taxon>
        <taxon>Pseudomonadota</taxon>
        <taxon>Gammaproteobacteria</taxon>
        <taxon>Halospina</taxon>
    </lineage>
</organism>
<evidence type="ECO:0000256" key="2">
    <source>
        <dbReference type="ARBA" id="ARBA00005042"/>
    </source>
</evidence>
<dbReference type="InterPro" id="IPR000462">
    <property type="entry name" value="CDP-OH_P_trans"/>
</dbReference>
<keyword evidence="13" id="KW-1208">Phospholipid metabolism</keyword>
<dbReference type="NCBIfam" id="TIGR00560">
    <property type="entry name" value="pgsA"/>
    <property type="match status" value="1"/>
</dbReference>
<evidence type="ECO:0000256" key="12">
    <source>
        <dbReference type="ARBA" id="ARBA00023209"/>
    </source>
</evidence>
<comment type="catalytic activity">
    <reaction evidence="14">
        <text>a CDP-1,2-diacyl-sn-glycerol + sn-glycerol 3-phosphate = a 1,2-diacyl-sn-glycero-3-phospho-(1'-sn-glycero-3'-phosphate) + CMP + H(+)</text>
        <dbReference type="Rhea" id="RHEA:12593"/>
        <dbReference type="ChEBI" id="CHEBI:15378"/>
        <dbReference type="ChEBI" id="CHEBI:57597"/>
        <dbReference type="ChEBI" id="CHEBI:58332"/>
        <dbReference type="ChEBI" id="CHEBI:60110"/>
        <dbReference type="ChEBI" id="CHEBI:60377"/>
        <dbReference type="EC" id="2.7.8.5"/>
    </reaction>
</comment>
<dbReference type="Pfam" id="PF01066">
    <property type="entry name" value="CDP-OH_P_transf"/>
    <property type="match status" value="1"/>
</dbReference>
<proteinExistence type="inferred from homology"/>
<comment type="similarity">
    <text evidence="3 16">Belongs to the CDP-alcohol phosphatidyltransferase class-I family.</text>
</comment>
<dbReference type="InterPro" id="IPR050324">
    <property type="entry name" value="CDP-alcohol_PTase-I"/>
</dbReference>
<keyword evidence="10" id="KW-0443">Lipid metabolism</keyword>
<dbReference type="GO" id="GO:0008444">
    <property type="term" value="F:CDP-diacylglycerol-glycerol-3-phosphate 3-phosphatidyltransferase activity"/>
    <property type="evidence" value="ECO:0007669"/>
    <property type="project" value="UniProtKB-UniRule"/>
</dbReference>
<keyword evidence="19" id="KW-1185">Reference proteome</keyword>
<keyword evidence="11 17" id="KW-0472">Membrane</keyword>
<dbReference type="PROSITE" id="PS00379">
    <property type="entry name" value="CDP_ALCOHOL_P_TRANSF"/>
    <property type="match status" value="1"/>
</dbReference>
<name>A0A4R7JWQ0_9GAMM</name>
<evidence type="ECO:0000256" key="10">
    <source>
        <dbReference type="ARBA" id="ARBA00023098"/>
    </source>
</evidence>
<evidence type="ECO:0000256" key="14">
    <source>
        <dbReference type="ARBA" id="ARBA00048586"/>
    </source>
</evidence>
<evidence type="ECO:0000256" key="17">
    <source>
        <dbReference type="SAM" id="Phobius"/>
    </source>
</evidence>
<dbReference type="EC" id="2.7.8.5" evidence="4 15"/>
<dbReference type="InterPro" id="IPR043130">
    <property type="entry name" value="CDP-OH_PTrfase_TM_dom"/>
</dbReference>
<dbReference type="PANTHER" id="PTHR14269:SF62">
    <property type="entry name" value="CDP-DIACYLGLYCEROL--GLYCEROL-3-PHOSPHATE 3-PHOSPHATIDYLTRANSFERASE 1, CHLOROPLASTIC"/>
    <property type="match status" value="1"/>
</dbReference>
<feature type="transmembrane region" description="Helical" evidence="17">
    <location>
        <begin position="148"/>
        <end position="171"/>
    </location>
</feature>
<evidence type="ECO:0000256" key="8">
    <source>
        <dbReference type="ARBA" id="ARBA00022692"/>
    </source>
</evidence>
<evidence type="ECO:0000256" key="5">
    <source>
        <dbReference type="ARBA" id="ARBA00014944"/>
    </source>
</evidence>
<evidence type="ECO:0000256" key="4">
    <source>
        <dbReference type="ARBA" id="ARBA00013170"/>
    </source>
</evidence>
<dbReference type="GO" id="GO:0046474">
    <property type="term" value="P:glycerophospholipid biosynthetic process"/>
    <property type="evidence" value="ECO:0007669"/>
    <property type="project" value="TreeGrafter"/>
</dbReference>
<evidence type="ECO:0000313" key="18">
    <source>
        <dbReference type="EMBL" id="TDT41459.1"/>
    </source>
</evidence>
<feature type="transmembrane region" description="Helical" evidence="17">
    <location>
        <begin position="71"/>
        <end position="98"/>
    </location>
</feature>
<dbReference type="AlphaFoldDB" id="A0A4R7JWQ0"/>
<feature type="transmembrane region" description="Helical" evidence="17">
    <location>
        <begin position="119"/>
        <end position="142"/>
    </location>
</feature>
<dbReference type="Gene3D" id="1.20.120.1760">
    <property type="match status" value="1"/>
</dbReference>
<dbReference type="GO" id="GO:0005886">
    <property type="term" value="C:plasma membrane"/>
    <property type="evidence" value="ECO:0007669"/>
    <property type="project" value="TreeGrafter"/>
</dbReference>
<comment type="pathway">
    <text evidence="2">Phospholipid metabolism; phosphatidylglycerol biosynthesis; phosphatidylglycerol from CDP-diacylglycerol: step 1/2.</text>
</comment>
<evidence type="ECO:0000256" key="15">
    <source>
        <dbReference type="NCBIfam" id="TIGR00560"/>
    </source>
</evidence>
<evidence type="ECO:0000256" key="11">
    <source>
        <dbReference type="ARBA" id="ARBA00023136"/>
    </source>
</evidence>
<dbReference type="InterPro" id="IPR004570">
    <property type="entry name" value="Phosphatidylglycerol_P_synth"/>
</dbReference>
<comment type="subcellular location">
    <subcellularLocation>
        <location evidence="1">Membrane</location>
        <topology evidence="1">Multi-pass membrane protein</topology>
    </subcellularLocation>
</comment>
<evidence type="ECO:0000256" key="7">
    <source>
        <dbReference type="ARBA" id="ARBA00022679"/>
    </source>
</evidence>
<evidence type="ECO:0000256" key="9">
    <source>
        <dbReference type="ARBA" id="ARBA00022989"/>
    </source>
</evidence>
<comment type="caution">
    <text evidence="18">The sequence shown here is derived from an EMBL/GenBank/DDBJ whole genome shotgun (WGS) entry which is preliminary data.</text>
</comment>
<dbReference type="OrthoDB" id="9796672at2"/>
<evidence type="ECO:0000256" key="13">
    <source>
        <dbReference type="ARBA" id="ARBA00023264"/>
    </source>
</evidence>
<evidence type="ECO:0000256" key="16">
    <source>
        <dbReference type="RuleBase" id="RU003750"/>
    </source>
</evidence>
<evidence type="ECO:0000313" key="19">
    <source>
        <dbReference type="Proteomes" id="UP000295830"/>
    </source>
</evidence>
<keyword evidence="7 16" id="KW-0808">Transferase</keyword>
<dbReference type="PIRSF" id="PIRSF000847">
    <property type="entry name" value="Phos_ph_gly_syn"/>
    <property type="match status" value="1"/>
</dbReference>
<keyword evidence="6" id="KW-0444">Lipid biosynthesis</keyword>
<evidence type="ECO:0000256" key="1">
    <source>
        <dbReference type="ARBA" id="ARBA00004141"/>
    </source>
</evidence>
<dbReference type="InterPro" id="IPR048254">
    <property type="entry name" value="CDP_ALCOHOL_P_TRANSF_CS"/>
</dbReference>
<protein>
    <recommendedName>
        <fullName evidence="5 15">CDP-diacylglycerol--glycerol-3-phosphate 3-phosphatidyltransferase</fullName>
        <ecNumber evidence="4 15">2.7.8.5</ecNumber>
    </recommendedName>
</protein>